<dbReference type="SUPFAM" id="SSF46894">
    <property type="entry name" value="C-terminal effector domain of the bipartite response regulators"/>
    <property type="match status" value="1"/>
</dbReference>
<dbReference type="InterPro" id="IPR016032">
    <property type="entry name" value="Sig_transdc_resp-reg_C-effctor"/>
</dbReference>
<dbReference type="GO" id="GO:0003677">
    <property type="term" value="F:DNA binding"/>
    <property type="evidence" value="ECO:0007669"/>
    <property type="project" value="UniProtKB-KW"/>
</dbReference>
<dbReference type="InterPro" id="IPR058245">
    <property type="entry name" value="NreC/VraR/RcsB-like_REC"/>
</dbReference>
<reference evidence="7 8" key="1">
    <citation type="submission" date="2014-05" db="EMBL/GenBank/DDBJ databases">
        <title>Draft genome sequence of Amycolatopsis rifamycinica DSM 46095.</title>
        <authorList>
            <person name="Lal R."/>
            <person name="Saxena A."/>
            <person name="Kumari R."/>
            <person name="Mukherjee U."/>
            <person name="Singh P."/>
            <person name="Sangwan N."/>
            <person name="Mahato N.K."/>
        </authorList>
    </citation>
    <scope>NUCLEOTIDE SEQUENCE [LARGE SCALE GENOMIC DNA]</scope>
    <source>
        <strain evidence="7 8">DSM 46095</strain>
    </source>
</reference>
<evidence type="ECO:0000256" key="1">
    <source>
        <dbReference type="ARBA" id="ARBA00022553"/>
    </source>
</evidence>
<accession>A0A066U9L2</accession>
<evidence type="ECO:0000256" key="2">
    <source>
        <dbReference type="ARBA" id="ARBA00023015"/>
    </source>
</evidence>
<proteinExistence type="predicted"/>
<dbReference type="GO" id="GO:0006355">
    <property type="term" value="P:regulation of DNA-templated transcription"/>
    <property type="evidence" value="ECO:0007669"/>
    <property type="project" value="InterPro"/>
</dbReference>
<evidence type="ECO:0000256" key="5">
    <source>
        <dbReference type="PROSITE-ProRule" id="PRU00169"/>
    </source>
</evidence>
<evidence type="ECO:0000259" key="6">
    <source>
        <dbReference type="PROSITE" id="PS50110"/>
    </source>
</evidence>
<dbReference type="Gene3D" id="1.10.10.10">
    <property type="entry name" value="Winged helix-like DNA-binding domain superfamily/Winged helix DNA-binding domain"/>
    <property type="match status" value="1"/>
</dbReference>
<dbReference type="SUPFAM" id="SSF52172">
    <property type="entry name" value="CheY-like"/>
    <property type="match status" value="1"/>
</dbReference>
<name>A0A066U9L2_9PSEU</name>
<dbReference type="AlphaFoldDB" id="A0A066U9L2"/>
<dbReference type="CDD" id="cd17535">
    <property type="entry name" value="REC_NarL-like"/>
    <property type="match status" value="1"/>
</dbReference>
<keyword evidence="8" id="KW-1185">Reference proteome</keyword>
<dbReference type="InterPro" id="IPR039420">
    <property type="entry name" value="WalR-like"/>
</dbReference>
<gene>
    <name evidence="7" type="ORF">DV20_17525</name>
</gene>
<dbReference type="PANTHER" id="PTHR43214:SF24">
    <property type="entry name" value="TRANSCRIPTIONAL REGULATORY PROTEIN NARL-RELATED"/>
    <property type="match status" value="1"/>
</dbReference>
<evidence type="ECO:0000313" key="8">
    <source>
        <dbReference type="Proteomes" id="UP000027345"/>
    </source>
</evidence>
<evidence type="ECO:0000256" key="3">
    <source>
        <dbReference type="ARBA" id="ARBA00023125"/>
    </source>
</evidence>
<comment type="caution">
    <text evidence="7">The sequence shown here is derived from an EMBL/GenBank/DDBJ whole genome shotgun (WGS) entry which is preliminary data.</text>
</comment>
<keyword evidence="2" id="KW-0805">Transcription regulation</keyword>
<feature type="domain" description="Response regulatory" evidence="6">
    <location>
        <begin position="11"/>
        <end position="125"/>
    </location>
</feature>
<protein>
    <submittedName>
        <fullName evidence="7">LuxR family transcriptional regulator</fullName>
    </submittedName>
</protein>
<dbReference type="SMART" id="SM00421">
    <property type="entry name" value="HTH_LUXR"/>
    <property type="match status" value="1"/>
</dbReference>
<dbReference type="Pfam" id="PF00072">
    <property type="entry name" value="Response_reg"/>
    <property type="match status" value="1"/>
</dbReference>
<dbReference type="InterPro" id="IPR011006">
    <property type="entry name" value="CheY-like_superfamily"/>
</dbReference>
<feature type="modified residue" description="4-aspartylphosphate" evidence="5">
    <location>
        <position position="63"/>
    </location>
</feature>
<dbReference type="PANTHER" id="PTHR43214">
    <property type="entry name" value="TWO-COMPONENT RESPONSE REGULATOR"/>
    <property type="match status" value="1"/>
</dbReference>
<sequence length="232" mass="25159">MGADQLERRITVAIIEDHEVVIDGVRSWVDRDPDRRVRVVAGGADVDEVLAGPGGQADVLLVDLNLRGTLIVDRIAELTEAGYRVVVFSAHSEPENVLAVLDAGAEFLEKDESREHCVETIVAVAEDRPYVTPSSAGAMIADDRPVRPALSGQELAALKHWFQGMSKASVGRRMGISEATVKQYIDRARTKYAAVGRRATTKDALLARAIQDGLIQAGEIGEYRSLANRSES</sequence>
<keyword evidence="4" id="KW-0804">Transcription</keyword>
<keyword evidence="1 5" id="KW-0597">Phosphoprotein</keyword>
<dbReference type="InterPro" id="IPR001789">
    <property type="entry name" value="Sig_transdc_resp-reg_receiver"/>
</dbReference>
<organism evidence="7 8">
    <name type="scientific">Amycolatopsis rifamycinica</name>
    <dbReference type="NCBI Taxonomy" id="287986"/>
    <lineage>
        <taxon>Bacteria</taxon>
        <taxon>Bacillati</taxon>
        <taxon>Actinomycetota</taxon>
        <taxon>Actinomycetes</taxon>
        <taxon>Pseudonocardiales</taxon>
        <taxon>Pseudonocardiaceae</taxon>
        <taxon>Amycolatopsis</taxon>
    </lineage>
</organism>
<dbReference type="PROSITE" id="PS50110">
    <property type="entry name" value="RESPONSE_REGULATORY"/>
    <property type="match status" value="1"/>
</dbReference>
<keyword evidence="3" id="KW-0238">DNA-binding</keyword>
<dbReference type="RefSeq" id="WP_043781412.1">
    <property type="nucleotide sequence ID" value="NZ_JMQI01000034.1"/>
</dbReference>
<dbReference type="SMART" id="SM00448">
    <property type="entry name" value="REC"/>
    <property type="match status" value="1"/>
</dbReference>
<dbReference type="Proteomes" id="UP000027345">
    <property type="component" value="Unassembled WGS sequence"/>
</dbReference>
<dbReference type="STRING" id="287986.DV20_17525"/>
<dbReference type="eggNOG" id="COG2197">
    <property type="taxonomic scope" value="Bacteria"/>
</dbReference>
<dbReference type="InterPro" id="IPR036388">
    <property type="entry name" value="WH-like_DNA-bd_sf"/>
</dbReference>
<dbReference type="Gene3D" id="3.40.50.2300">
    <property type="match status" value="1"/>
</dbReference>
<dbReference type="InterPro" id="IPR000792">
    <property type="entry name" value="Tscrpt_reg_LuxR_C"/>
</dbReference>
<dbReference type="GO" id="GO:0000160">
    <property type="term" value="P:phosphorelay signal transduction system"/>
    <property type="evidence" value="ECO:0007669"/>
    <property type="project" value="InterPro"/>
</dbReference>
<evidence type="ECO:0000313" key="7">
    <source>
        <dbReference type="EMBL" id="KDN20923.1"/>
    </source>
</evidence>
<evidence type="ECO:0000256" key="4">
    <source>
        <dbReference type="ARBA" id="ARBA00023163"/>
    </source>
</evidence>
<dbReference type="EMBL" id="JMQI01000034">
    <property type="protein sequence ID" value="KDN20923.1"/>
    <property type="molecule type" value="Genomic_DNA"/>
</dbReference>
<dbReference type="Pfam" id="PF00196">
    <property type="entry name" value="GerE"/>
    <property type="match status" value="1"/>
</dbReference>